<dbReference type="RefSeq" id="WP_395136007.1">
    <property type="nucleotide sequence ID" value="NZ_CP170721.1"/>
</dbReference>
<feature type="compositionally biased region" description="Low complexity" evidence="1">
    <location>
        <begin position="177"/>
        <end position="187"/>
    </location>
</feature>
<organism evidence="3">
    <name type="scientific">Rhodanobacter sp. FW102-FHT14D07</name>
    <dbReference type="NCBI Taxonomy" id="3351462"/>
    <lineage>
        <taxon>Bacteria</taxon>
        <taxon>Pseudomonadati</taxon>
        <taxon>Pseudomonadota</taxon>
        <taxon>Gammaproteobacteria</taxon>
        <taxon>Lysobacterales</taxon>
        <taxon>Rhodanobacteraceae</taxon>
        <taxon>Rhodanobacter</taxon>
    </lineage>
</organism>
<name>A0AB74UV58_9GAMM</name>
<keyword evidence="2" id="KW-0812">Transmembrane</keyword>
<evidence type="ECO:0000313" key="3">
    <source>
        <dbReference type="EMBL" id="XIA18628.1"/>
    </source>
</evidence>
<keyword evidence="2" id="KW-1133">Transmembrane helix</keyword>
<proteinExistence type="predicted"/>
<feature type="region of interest" description="Disordered" evidence="1">
    <location>
        <begin position="153"/>
        <end position="223"/>
    </location>
</feature>
<keyword evidence="2" id="KW-0472">Membrane</keyword>
<accession>A0AB74UV58</accession>
<dbReference type="EMBL" id="CP170721">
    <property type="protein sequence ID" value="XIA18628.1"/>
    <property type="molecule type" value="Genomic_DNA"/>
</dbReference>
<feature type="transmembrane region" description="Helical" evidence="2">
    <location>
        <begin position="232"/>
        <end position="251"/>
    </location>
</feature>
<feature type="compositionally biased region" description="Low complexity" evidence="1">
    <location>
        <begin position="209"/>
        <end position="220"/>
    </location>
</feature>
<protein>
    <submittedName>
        <fullName evidence="3">Uncharacterized protein</fullName>
    </submittedName>
</protein>
<feature type="compositionally biased region" description="Low complexity" evidence="1">
    <location>
        <begin position="322"/>
        <end position="358"/>
    </location>
</feature>
<feature type="region of interest" description="Disordered" evidence="1">
    <location>
        <begin position="322"/>
        <end position="368"/>
    </location>
</feature>
<gene>
    <name evidence="3" type="ORF">ACFYG5_00380</name>
</gene>
<evidence type="ECO:0000256" key="2">
    <source>
        <dbReference type="SAM" id="Phobius"/>
    </source>
</evidence>
<reference evidence="3" key="1">
    <citation type="submission" date="2024-10" db="EMBL/GenBank/DDBJ databases">
        <authorList>
            <person name="Lesea H.P."/>
            <person name="Kuehl J.V."/>
            <person name="Chandonia J.-M."/>
        </authorList>
    </citation>
    <scope>NUCLEOTIDE SEQUENCE</scope>
    <source>
        <strain evidence="3">FW102-FHT14D07</strain>
    </source>
</reference>
<dbReference type="AlphaFoldDB" id="A0AB74UV58"/>
<sequence>MDQYCVVVCGLRAGASDEASTWAPVAAALRMEPDEFSRRVVAAMPRIVRQQLDRSSAERIAQLLQGLHVDARALPGDEQLAYIDRDGSSRGPLPQSAVDAFIAPGESYRLHGSPVWQIWPGPLDCESASPPAQAFDEVMAAPVEEAFAVAPAEPLDDEPPAPAVATPSPGLPPPLPTASSPAAVAPTADDELAPDDALINPPSDEPVGEADVAAPPAEAATHPPRRSRLGRVLLLLAFVGVAAWAYLHWGADTHVDDSPPPAPVSHAQPAKGITAVAAPATSATAAPAIAASTAAASASSTPATATSVPAAGGTAVLPATAATTAAPAAPAAASSTTPATASSAAPAHAASATVKPATPAAAGSSPQG</sequence>
<evidence type="ECO:0000256" key="1">
    <source>
        <dbReference type="SAM" id="MobiDB-lite"/>
    </source>
</evidence>